<reference evidence="11 12" key="1">
    <citation type="submission" date="2021-01" db="EMBL/GenBank/DDBJ databases">
        <title>Genome public.</title>
        <authorList>
            <person name="Liu C."/>
            <person name="Sun Q."/>
        </authorList>
    </citation>
    <scope>NUCLEOTIDE SEQUENCE [LARGE SCALE GENOMIC DNA]</scope>
    <source>
        <strain evidence="11 12">JC656</strain>
    </source>
</reference>
<evidence type="ECO:0000256" key="5">
    <source>
        <dbReference type="ARBA" id="ARBA00022840"/>
    </source>
</evidence>
<sequence length="701" mass="73502">MPVTPPAAAPFRKVLVANRGEIACRVIRTLRRLGIASVAVYSDADAGARHVHEADEAVRIGPAAAAQSYLSIPAILGACRATGAEAVHPGYGFLSENAELARALEEAGIAFVGPGTEALAVMGDKIRAKNHVKGYGVPVIPGVSEPGLTDDELIARAREVGYPLLIKPSAGGGGKGMQVVESAADLPGALATARRVATAAFGDGTLLLERLVRSPRHIEVQVLADAHGATIHLGERECSLQRRHQKVIEEAPSPLFETPKGAQTRARIGAAACDAARSVGYVGAGTVEFLVSDEAPDEFFFMEMNTRLQVEHPVTEMVTGVDLVEQQLRVAAGEPLGLRQEDIRLDGHAIEARVYAEVPARGFLPATGRIELLDEPTGETVRVDSSLEQGLAIGSDYDPMLSKCIAWGQDRAEALAALDAALGEYTVLGVATNIEYLRLLLADPDVQAGHLDTTLIERRLDSLAFRAPGEAEYAAAALLAHDGGRLADVSGGPAPGPWALDGWRLGAAAAHRVTLGTPDGGIATVHVLSTPEGVRVSVDLAGERGAERKATLAAEAGGVVVLTLDGDEHPYRWAQGIAAAGERTVFLGDRGWSVALPVLGRAERLARVRAAVHRHEGEADPEVRTPMPGTVVSVAVENGQRVEEGQPLVSVEAMKMEHQLTAALPGTVQLHVAPGALVKADQVVATVIPPDLTPREAHEGA</sequence>
<evidence type="ECO:0000256" key="1">
    <source>
        <dbReference type="ARBA" id="ARBA00001953"/>
    </source>
</evidence>
<accession>A0ABS1K5T2</accession>
<dbReference type="Pfam" id="PF02786">
    <property type="entry name" value="CPSase_L_D2"/>
    <property type="match status" value="1"/>
</dbReference>
<evidence type="ECO:0000259" key="10">
    <source>
        <dbReference type="PROSITE" id="PS50979"/>
    </source>
</evidence>
<dbReference type="SMART" id="SM00878">
    <property type="entry name" value="Biotin_carb_C"/>
    <property type="match status" value="1"/>
</dbReference>
<dbReference type="SUPFAM" id="SSF52440">
    <property type="entry name" value="PreATP-grasp domain"/>
    <property type="match status" value="1"/>
</dbReference>
<dbReference type="InterPro" id="IPR011764">
    <property type="entry name" value="Biotin_carboxylation_dom"/>
</dbReference>
<keyword evidence="3" id="KW-0436">Ligase</keyword>
<dbReference type="Gene3D" id="3.30.470.20">
    <property type="entry name" value="ATP-grasp fold, B domain"/>
    <property type="match status" value="1"/>
</dbReference>
<dbReference type="PANTHER" id="PTHR18866">
    <property type="entry name" value="CARBOXYLASE:PYRUVATE/ACETYL-COA/PROPIONYL-COA CARBOXYLASE"/>
    <property type="match status" value="1"/>
</dbReference>
<keyword evidence="4 7" id="KW-0547">Nucleotide-binding</keyword>
<evidence type="ECO:0000256" key="6">
    <source>
        <dbReference type="ARBA" id="ARBA00023267"/>
    </source>
</evidence>
<dbReference type="InterPro" id="IPR011053">
    <property type="entry name" value="Single_hybrid_motif"/>
</dbReference>
<evidence type="ECO:0000259" key="8">
    <source>
        <dbReference type="PROSITE" id="PS50968"/>
    </source>
</evidence>
<evidence type="ECO:0000313" key="12">
    <source>
        <dbReference type="Proteomes" id="UP000639051"/>
    </source>
</evidence>
<dbReference type="PROSITE" id="PS00867">
    <property type="entry name" value="CPSASE_2"/>
    <property type="match status" value="1"/>
</dbReference>
<keyword evidence="12" id="KW-1185">Reference proteome</keyword>
<proteinExistence type="predicted"/>
<dbReference type="InterPro" id="IPR050856">
    <property type="entry name" value="Biotin_carboxylase_complex"/>
</dbReference>
<dbReference type="PROSITE" id="PS50975">
    <property type="entry name" value="ATP_GRASP"/>
    <property type="match status" value="1"/>
</dbReference>
<keyword evidence="5 7" id="KW-0067">ATP-binding</keyword>
<comment type="caution">
    <text evidence="11">The sequence shown here is derived from an EMBL/GenBank/DDBJ whole genome shotgun (WGS) entry which is preliminary data.</text>
</comment>
<comment type="cofactor">
    <cofactor evidence="1">
        <name>biotin</name>
        <dbReference type="ChEBI" id="CHEBI:57586"/>
    </cofactor>
</comment>
<evidence type="ECO:0000259" key="9">
    <source>
        <dbReference type="PROSITE" id="PS50975"/>
    </source>
</evidence>
<feature type="domain" description="Biotin carboxylation" evidence="10">
    <location>
        <begin position="10"/>
        <end position="461"/>
    </location>
</feature>
<feature type="domain" description="Lipoyl-binding" evidence="8">
    <location>
        <begin position="615"/>
        <end position="688"/>
    </location>
</feature>
<dbReference type="InterPro" id="IPR016185">
    <property type="entry name" value="PreATP-grasp_dom_sf"/>
</dbReference>
<evidence type="ECO:0000256" key="4">
    <source>
        <dbReference type="ARBA" id="ARBA00022741"/>
    </source>
</evidence>
<dbReference type="PROSITE" id="PS00866">
    <property type="entry name" value="CPSASE_1"/>
    <property type="match status" value="1"/>
</dbReference>
<dbReference type="InterPro" id="IPR011761">
    <property type="entry name" value="ATP-grasp"/>
</dbReference>
<dbReference type="InterPro" id="IPR005482">
    <property type="entry name" value="Biotin_COase_C"/>
</dbReference>
<evidence type="ECO:0000256" key="3">
    <source>
        <dbReference type="ARBA" id="ARBA00022598"/>
    </source>
</evidence>
<dbReference type="PROSITE" id="PS50968">
    <property type="entry name" value="BIOTINYL_LIPOYL"/>
    <property type="match status" value="1"/>
</dbReference>
<feature type="domain" description="ATP-grasp" evidence="9">
    <location>
        <begin position="129"/>
        <end position="332"/>
    </location>
</feature>
<dbReference type="EMBL" id="JAERRC010000035">
    <property type="protein sequence ID" value="MBL0706672.1"/>
    <property type="molecule type" value="Genomic_DNA"/>
</dbReference>
<dbReference type="InterPro" id="IPR005479">
    <property type="entry name" value="CPAse_ATP-bd"/>
</dbReference>
<evidence type="ECO:0000256" key="2">
    <source>
        <dbReference type="ARBA" id="ARBA00013263"/>
    </source>
</evidence>
<evidence type="ECO:0000256" key="7">
    <source>
        <dbReference type="PROSITE-ProRule" id="PRU00409"/>
    </source>
</evidence>
<protein>
    <recommendedName>
        <fullName evidence="2">biotin carboxylase</fullName>
        <ecNumber evidence="2">6.3.4.14</ecNumber>
    </recommendedName>
</protein>
<keyword evidence="6" id="KW-0092">Biotin</keyword>
<dbReference type="Gene3D" id="2.40.50.100">
    <property type="match status" value="1"/>
</dbReference>
<dbReference type="CDD" id="cd06850">
    <property type="entry name" value="biotinyl_domain"/>
    <property type="match status" value="1"/>
</dbReference>
<dbReference type="Pfam" id="PF02785">
    <property type="entry name" value="Biotin_carb_C"/>
    <property type="match status" value="1"/>
</dbReference>
<gene>
    <name evidence="11" type="ORF">JJE72_14350</name>
</gene>
<dbReference type="Pfam" id="PF00364">
    <property type="entry name" value="Biotin_lipoyl"/>
    <property type="match status" value="1"/>
</dbReference>
<dbReference type="SUPFAM" id="SSF56059">
    <property type="entry name" value="Glutathione synthetase ATP-binding domain-like"/>
    <property type="match status" value="1"/>
</dbReference>
<dbReference type="SUPFAM" id="SSF51246">
    <property type="entry name" value="Rudiment single hybrid motif"/>
    <property type="match status" value="1"/>
</dbReference>
<dbReference type="InterPro" id="IPR011054">
    <property type="entry name" value="Rudment_hybrid_motif"/>
</dbReference>
<dbReference type="SUPFAM" id="SSF51230">
    <property type="entry name" value="Single hybrid motif"/>
    <property type="match status" value="1"/>
</dbReference>
<dbReference type="EC" id="6.3.4.14" evidence="2"/>
<dbReference type="InterPro" id="IPR000089">
    <property type="entry name" value="Biotin_lipoyl"/>
</dbReference>
<organism evidence="11 12">
    <name type="scientific">Sinomonas cellulolyticus</name>
    <dbReference type="NCBI Taxonomy" id="2801916"/>
    <lineage>
        <taxon>Bacteria</taxon>
        <taxon>Bacillati</taxon>
        <taxon>Actinomycetota</taxon>
        <taxon>Actinomycetes</taxon>
        <taxon>Micrococcales</taxon>
        <taxon>Micrococcaceae</taxon>
        <taxon>Sinomonas</taxon>
    </lineage>
</organism>
<evidence type="ECO:0000313" key="11">
    <source>
        <dbReference type="EMBL" id="MBL0706672.1"/>
    </source>
</evidence>
<dbReference type="Pfam" id="PF00289">
    <property type="entry name" value="Biotin_carb_N"/>
    <property type="match status" value="1"/>
</dbReference>
<dbReference type="Proteomes" id="UP000639051">
    <property type="component" value="Unassembled WGS sequence"/>
</dbReference>
<dbReference type="InterPro" id="IPR001882">
    <property type="entry name" value="Biotin_BS"/>
</dbReference>
<dbReference type="PANTHER" id="PTHR18866:SF33">
    <property type="entry name" value="METHYLCROTONOYL-COA CARBOXYLASE SUBUNIT ALPHA, MITOCHONDRIAL-RELATED"/>
    <property type="match status" value="1"/>
</dbReference>
<dbReference type="InterPro" id="IPR005481">
    <property type="entry name" value="BC-like_N"/>
</dbReference>
<name>A0ABS1K5T2_9MICC</name>
<dbReference type="PROSITE" id="PS00188">
    <property type="entry name" value="BIOTIN"/>
    <property type="match status" value="1"/>
</dbReference>
<dbReference type="PROSITE" id="PS50979">
    <property type="entry name" value="BC"/>
    <property type="match status" value="1"/>
</dbReference>
<dbReference type="RefSeq" id="WP_189694705.1">
    <property type="nucleotide sequence ID" value="NZ_BNCM01000012.1"/>
</dbReference>